<dbReference type="Pfam" id="PF05699">
    <property type="entry name" value="Dimer_Tnp_hAT"/>
    <property type="match status" value="1"/>
</dbReference>
<reference evidence="2" key="2">
    <citation type="submission" date="2015-06" db="UniProtKB">
        <authorList>
            <consortium name="EnsemblPlants"/>
        </authorList>
    </citation>
    <scope>IDENTIFICATION</scope>
</reference>
<dbReference type="Proteomes" id="UP000032141">
    <property type="component" value="Unassembled WGS sequence"/>
</dbReference>
<dbReference type="Gramene" id="Bo14739s010.1">
    <property type="protein sequence ID" value="Bo14739s010.1"/>
    <property type="gene ID" value="Bo14739s010"/>
</dbReference>
<dbReference type="STRING" id="109376.A0A0D2ZZW7"/>
<dbReference type="GO" id="GO:0046983">
    <property type="term" value="F:protein dimerization activity"/>
    <property type="evidence" value="ECO:0007669"/>
    <property type="project" value="InterPro"/>
</dbReference>
<dbReference type="OMA" id="DHYISCK"/>
<accession>A0A0D2ZZW7</accession>
<dbReference type="EnsemblPlants" id="Bo14739s010.1">
    <property type="protein sequence ID" value="Bo14739s010.1"/>
    <property type="gene ID" value="Bo14739s010"/>
</dbReference>
<keyword evidence="3" id="KW-1185">Reference proteome</keyword>
<dbReference type="InterPro" id="IPR012337">
    <property type="entry name" value="RNaseH-like_sf"/>
</dbReference>
<evidence type="ECO:0000259" key="1">
    <source>
        <dbReference type="Pfam" id="PF05699"/>
    </source>
</evidence>
<reference evidence="2" key="1">
    <citation type="journal article" date="2014" name="Genome Biol.">
        <title>Transcriptome and methylome profiling reveals relics of genome dominance in the mesopolyploid Brassica oleracea.</title>
        <authorList>
            <person name="Parkin I.A."/>
            <person name="Koh C."/>
            <person name="Tang H."/>
            <person name="Robinson S.J."/>
            <person name="Kagale S."/>
            <person name="Clarke W.E."/>
            <person name="Town C.D."/>
            <person name="Nixon J."/>
            <person name="Krishnakumar V."/>
            <person name="Bidwell S.L."/>
            <person name="Denoeud F."/>
            <person name="Belcram H."/>
            <person name="Links M.G."/>
            <person name="Just J."/>
            <person name="Clarke C."/>
            <person name="Bender T."/>
            <person name="Huebert T."/>
            <person name="Mason A.S."/>
            <person name="Pires J.C."/>
            <person name="Barker G."/>
            <person name="Moore J."/>
            <person name="Walley P.G."/>
            <person name="Manoli S."/>
            <person name="Batley J."/>
            <person name="Edwards D."/>
            <person name="Nelson M.N."/>
            <person name="Wang X."/>
            <person name="Paterson A.H."/>
            <person name="King G."/>
            <person name="Bancroft I."/>
            <person name="Chalhoub B."/>
            <person name="Sharpe A.G."/>
        </authorList>
    </citation>
    <scope>NUCLEOTIDE SEQUENCE [LARGE SCALE GENOMIC DNA]</scope>
    <source>
        <strain evidence="2">cv. TO1000</strain>
    </source>
</reference>
<organism evidence="2 3">
    <name type="scientific">Brassica oleracea var. oleracea</name>
    <dbReference type="NCBI Taxonomy" id="109376"/>
    <lineage>
        <taxon>Eukaryota</taxon>
        <taxon>Viridiplantae</taxon>
        <taxon>Streptophyta</taxon>
        <taxon>Embryophyta</taxon>
        <taxon>Tracheophyta</taxon>
        <taxon>Spermatophyta</taxon>
        <taxon>Magnoliopsida</taxon>
        <taxon>eudicotyledons</taxon>
        <taxon>Gunneridae</taxon>
        <taxon>Pentapetalae</taxon>
        <taxon>rosids</taxon>
        <taxon>malvids</taxon>
        <taxon>Brassicales</taxon>
        <taxon>Brassicaceae</taxon>
        <taxon>Brassiceae</taxon>
        <taxon>Brassica</taxon>
    </lineage>
</organism>
<dbReference type="InterPro" id="IPR008906">
    <property type="entry name" value="HATC_C_dom"/>
</dbReference>
<dbReference type="PANTHER" id="PTHR23272:SF187">
    <property type="entry name" value="AC9 TRANSPOSASE-RELATED"/>
    <property type="match status" value="1"/>
</dbReference>
<dbReference type="PANTHER" id="PTHR23272">
    <property type="entry name" value="BED FINGER-RELATED"/>
    <property type="match status" value="1"/>
</dbReference>
<sequence length="145" mass="16668">GVEASQPTQAASFGSQEQTTDERIDLIDDFGYERMDCMYEELVELIEVREAQDELETYLKESVVNPRTMLGVEFDVLSWWKVHYSKFPILAEIARDVLAMQVSSVASESAFSTSGRIINPHRSCLTHYMIEVLMCSEQWMKADMR</sequence>
<evidence type="ECO:0000313" key="2">
    <source>
        <dbReference type="EnsemblPlants" id="Bo14739s010.1"/>
    </source>
</evidence>
<dbReference type="eggNOG" id="KOG1121">
    <property type="taxonomic scope" value="Eukaryota"/>
</dbReference>
<dbReference type="SUPFAM" id="SSF53098">
    <property type="entry name" value="Ribonuclease H-like"/>
    <property type="match status" value="1"/>
</dbReference>
<dbReference type="AlphaFoldDB" id="A0A0D2ZZW7"/>
<name>A0A0D2ZZW7_BRAOL</name>
<feature type="domain" description="HAT C-terminal dimerisation" evidence="1">
    <location>
        <begin position="54"/>
        <end position="140"/>
    </location>
</feature>
<protein>
    <recommendedName>
        <fullName evidence="1">HAT C-terminal dimerisation domain-containing protein</fullName>
    </recommendedName>
</protein>
<evidence type="ECO:0000313" key="3">
    <source>
        <dbReference type="Proteomes" id="UP000032141"/>
    </source>
</evidence>
<proteinExistence type="predicted"/>
<dbReference type="HOGENOM" id="CLU_1791806_0_0_1"/>